<dbReference type="PANTHER" id="PTHR38015:SF1">
    <property type="entry name" value="OPINE DEHYDROGENASE DOMAIN-CONTAINING PROTEIN"/>
    <property type="match status" value="1"/>
</dbReference>
<evidence type="ECO:0000256" key="1">
    <source>
        <dbReference type="ARBA" id="ARBA00023002"/>
    </source>
</evidence>
<dbReference type="Gene3D" id="3.40.50.720">
    <property type="entry name" value="NAD(P)-binding Rossmann-like Domain"/>
    <property type="match status" value="1"/>
</dbReference>
<dbReference type="Gene3D" id="1.10.1040.10">
    <property type="entry name" value="N-(1-d-carboxylethyl)-l-norvaline Dehydrogenase, domain 2"/>
    <property type="match status" value="1"/>
</dbReference>
<gene>
    <name evidence="4" type="ORF">ACFYKT_08710</name>
</gene>
<evidence type="ECO:0000313" key="5">
    <source>
        <dbReference type="Proteomes" id="UP001601058"/>
    </source>
</evidence>
<dbReference type="Proteomes" id="UP001601058">
    <property type="component" value="Unassembled WGS sequence"/>
</dbReference>
<evidence type="ECO:0000259" key="2">
    <source>
        <dbReference type="Pfam" id="PF01210"/>
    </source>
</evidence>
<name>A0ABW6JX01_9BACI</name>
<organism evidence="4 5">
    <name type="scientific">Cytobacillus mangrovibacter</name>
    <dbReference type="NCBI Taxonomy" id="3299024"/>
    <lineage>
        <taxon>Bacteria</taxon>
        <taxon>Bacillati</taxon>
        <taxon>Bacillota</taxon>
        <taxon>Bacilli</taxon>
        <taxon>Bacillales</taxon>
        <taxon>Bacillaceae</taxon>
        <taxon>Cytobacillus</taxon>
    </lineage>
</organism>
<keyword evidence="1" id="KW-0560">Oxidoreductase</keyword>
<dbReference type="RefSeq" id="WP_389218362.1">
    <property type="nucleotide sequence ID" value="NZ_JBIACJ010000004.1"/>
</dbReference>
<dbReference type="InterPro" id="IPR051729">
    <property type="entry name" value="Opine/Lysopine_DH"/>
</dbReference>
<sequence>MNFAVIGAGNGGQCIAGYLSMLGYSVKQQDKNGELIKSLQEKGRIKLKGKVVGEASLDLVTTDVHQVIEDTDIIMVVTTADAHMEVAQEIAPFLQKNQIVILNPGHTGGALEFLHTIIQHGCLNIPVIAETQDLLFSCRAVSVGEVNVSGIKRVMDIASIPSEKASEVVDLFKDIFPQFRARPNVLYTSLNNLGAMVHPVPTLLNAGRIESQQSFDYYSEGITKGIANVMEQMDEERLSIGKALGVDLTSILQWQYEAYGIEADSIYEALTCNESYIGIKAPKTLDSRFLTEDVPCGLVPLVNIGRLLGIEMPVTQSFIETANSLLRKDYRKEGRNLEKLGIKNHLEELMHVIS</sequence>
<dbReference type="EMBL" id="JBIACJ010000004">
    <property type="protein sequence ID" value="MFE8696416.1"/>
    <property type="molecule type" value="Genomic_DNA"/>
</dbReference>
<feature type="domain" description="Opine dehydrogenase" evidence="3">
    <location>
        <begin position="182"/>
        <end position="325"/>
    </location>
</feature>
<dbReference type="InterPro" id="IPR003421">
    <property type="entry name" value="Opine_DH"/>
</dbReference>
<accession>A0ABW6JX01</accession>
<dbReference type="PANTHER" id="PTHR38015">
    <property type="entry name" value="BLR6086 PROTEIN"/>
    <property type="match status" value="1"/>
</dbReference>
<proteinExistence type="predicted"/>
<dbReference type="SUPFAM" id="SSF48179">
    <property type="entry name" value="6-phosphogluconate dehydrogenase C-terminal domain-like"/>
    <property type="match status" value="1"/>
</dbReference>
<keyword evidence="5" id="KW-1185">Reference proteome</keyword>
<dbReference type="Pfam" id="PF01210">
    <property type="entry name" value="NAD_Gly3P_dh_N"/>
    <property type="match status" value="1"/>
</dbReference>
<dbReference type="InterPro" id="IPR036291">
    <property type="entry name" value="NAD(P)-bd_dom_sf"/>
</dbReference>
<comment type="caution">
    <text evidence="4">The sequence shown here is derived from an EMBL/GenBank/DDBJ whole genome shotgun (WGS) entry which is preliminary data.</text>
</comment>
<evidence type="ECO:0000313" key="4">
    <source>
        <dbReference type="EMBL" id="MFE8696416.1"/>
    </source>
</evidence>
<feature type="domain" description="Glycerol-3-phosphate dehydrogenase NAD-dependent N-terminal" evidence="2">
    <location>
        <begin position="4"/>
        <end position="119"/>
    </location>
</feature>
<evidence type="ECO:0000259" key="3">
    <source>
        <dbReference type="Pfam" id="PF02317"/>
    </source>
</evidence>
<dbReference type="Pfam" id="PF02317">
    <property type="entry name" value="Octopine_DH"/>
    <property type="match status" value="1"/>
</dbReference>
<protein>
    <submittedName>
        <fullName evidence="4">NAD/NADP octopine/nopaline dehydrogenase family protein</fullName>
    </submittedName>
</protein>
<reference evidence="4 5" key="1">
    <citation type="submission" date="2024-08" db="EMBL/GenBank/DDBJ databases">
        <title>Two novel Cytobacillus novel species.</title>
        <authorList>
            <person name="Liu G."/>
        </authorList>
    </citation>
    <scope>NUCLEOTIDE SEQUENCE [LARGE SCALE GENOMIC DNA]</scope>
    <source>
        <strain evidence="4 5">FJAT-53684</strain>
    </source>
</reference>
<dbReference type="SUPFAM" id="SSF51735">
    <property type="entry name" value="NAD(P)-binding Rossmann-fold domains"/>
    <property type="match status" value="1"/>
</dbReference>
<dbReference type="InterPro" id="IPR013328">
    <property type="entry name" value="6PGD_dom2"/>
</dbReference>
<dbReference type="InterPro" id="IPR011128">
    <property type="entry name" value="G3P_DH_NAD-dep_N"/>
</dbReference>
<dbReference type="InterPro" id="IPR008927">
    <property type="entry name" value="6-PGluconate_DH-like_C_sf"/>
</dbReference>